<sequence length="100" mass="11566">MIQEDNNSYEQEKNLEEMDYSPSEDIFNREKHIPLDGDGNPIINANHVNDGMPYGLDIPGAEDDDNFEQITNQLPDEENDFYSESDNEDDHEEENDDIIT</sequence>
<protein>
    <submittedName>
        <fullName evidence="2">Uncharacterized protein</fullName>
    </submittedName>
</protein>
<dbReference type="RefSeq" id="WP_262989823.1">
    <property type="nucleotide sequence ID" value="NZ_JAOTEN010000001.1"/>
</dbReference>
<name>A0ABT2VY15_9FLAO</name>
<reference evidence="3" key="1">
    <citation type="submission" date="2023-07" db="EMBL/GenBank/DDBJ databases">
        <title>Chryseobacterium sp. GMJ5 Genome sequencing and assembly.</title>
        <authorList>
            <person name="Jung Y."/>
        </authorList>
    </citation>
    <scope>NUCLEOTIDE SEQUENCE [LARGE SCALE GENOMIC DNA]</scope>
    <source>
        <strain evidence="3">GMJ5</strain>
    </source>
</reference>
<evidence type="ECO:0000313" key="2">
    <source>
        <dbReference type="EMBL" id="MCU7613984.1"/>
    </source>
</evidence>
<gene>
    <name evidence="2" type="ORF">N0B16_06000</name>
</gene>
<feature type="compositionally biased region" description="Acidic residues" evidence="1">
    <location>
        <begin position="75"/>
        <end position="100"/>
    </location>
</feature>
<evidence type="ECO:0000256" key="1">
    <source>
        <dbReference type="SAM" id="MobiDB-lite"/>
    </source>
</evidence>
<keyword evidence="3" id="KW-1185">Reference proteome</keyword>
<organism evidence="2 3">
    <name type="scientific">Chryseobacterium gilvum</name>
    <dbReference type="NCBI Taxonomy" id="2976534"/>
    <lineage>
        <taxon>Bacteria</taxon>
        <taxon>Pseudomonadati</taxon>
        <taxon>Bacteroidota</taxon>
        <taxon>Flavobacteriia</taxon>
        <taxon>Flavobacteriales</taxon>
        <taxon>Weeksellaceae</taxon>
        <taxon>Chryseobacterium group</taxon>
        <taxon>Chryseobacterium</taxon>
    </lineage>
</organism>
<accession>A0ABT2VY15</accession>
<dbReference type="Proteomes" id="UP001208114">
    <property type="component" value="Unassembled WGS sequence"/>
</dbReference>
<dbReference type="EMBL" id="JAOTEN010000001">
    <property type="protein sequence ID" value="MCU7613984.1"/>
    <property type="molecule type" value="Genomic_DNA"/>
</dbReference>
<comment type="caution">
    <text evidence="2">The sequence shown here is derived from an EMBL/GenBank/DDBJ whole genome shotgun (WGS) entry which is preliminary data.</text>
</comment>
<feature type="region of interest" description="Disordered" evidence="1">
    <location>
        <begin position="54"/>
        <end position="100"/>
    </location>
</feature>
<proteinExistence type="predicted"/>
<evidence type="ECO:0000313" key="3">
    <source>
        <dbReference type="Proteomes" id="UP001208114"/>
    </source>
</evidence>